<evidence type="ECO:0000256" key="7">
    <source>
        <dbReference type="ARBA" id="ARBA00023237"/>
    </source>
</evidence>
<dbReference type="AlphaFoldDB" id="A0A369QE01"/>
<dbReference type="InterPro" id="IPR003423">
    <property type="entry name" value="OMP_efflux"/>
</dbReference>
<dbReference type="InterPro" id="IPR051906">
    <property type="entry name" value="TolC-like"/>
</dbReference>
<dbReference type="Gene3D" id="1.20.1600.10">
    <property type="entry name" value="Outer membrane efflux proteins (OEP)"/>
    <property type="match status" value="1"/>
</dbReference>
<organism evidence="8 9">
    <name type="scientific">Adhaeribacter pallidiroseus</name>
    <dbReference type="NCBI Taxonomy" id="2072847"/>
    <lineage>
        <taxon>Bacteria</taxon>
        <taxon>Pseudomonadati</taxon>
        <taxon>Bacteroidota</taxon>
        <taxon>Cytophagia</taxon>
        <taxon>Cytophagales</taxon>
        <taxon>Hymenobacteraceae</taxon>
        <taxon>Adhaeribacter</taxon>
    </lineage>
</organism>
<evidence type="ECO:0000256" key="1">
    <source>
        <dbReference type="ARBA" id="ARBA00004442"/>
    </source>
</evidence>
<dbReference type="GO" id="GO:0015562">
    <property type="term" value="F:efflux transmembrane transporter activity"/>
    <property type="evidence" value="ECO:0007669"/>
    <property type="project" value="InterPro"/>
</dbReference>
<keyword evidence="3" id="KW-0813">Transport</keyword>
<dbReference type="GO" id="GO:0015288">
    <property type="term" value="F:porin activity"/>
    <property type="evidence" value="ECO:0007669"/>
    <property type="project" value="TreeGrafter"/>
</dbReference>
<dbReference type="Proteomes" id="UP000253919">
    <property type="component" value="Unassembled WGS sequence"/>
</dbReference>
<evidence type="ECO:0000313" key="9">
    <source>
        <dbReference type="Proteomes" id="UP000253919"/>
    </source>
</evidence>
<protein>
    <recommendedName>
        <fullName evidence="10">Outer membrane efflux protein BepC</fullName>
    </recommendedName>
</protein>
<evidence type="ECO:0000256" key="5">
    <source>
        <dbReference type="ARBA" id="ARBA00022692"/>
    </source>
</evidence>
<comment type="subcellular location">
    <subcellularLocation>
        <location evidence="1">Cell outer membrane</location>
    </subcellularLocation>
</comment>
<keyword evidence="6" id="KW-0472">Membrane</keyword>
<keyword evidence="9" id="KW-1185">Reference proteome</keyword>
<keyword evidence="5" id="KW-0812">Transmembrane</keyword>
<dbReference type="PANTHER" id="PTHR30026">
    <property type="entry name" value="OUTER MEMBRANE PROTEIN TOLC"/>
    <property type="match status" value="1"/>
</dbReference>
<dbReference type="SUPFAM" id="SSF56954">
    <property type="entry name" value="Outer membrane efflux proteins (OEP)"/>
    <property type="match status" value="1"/>
</dbReference>
<evidence type="ECO:0000313" key="8">
    <source>
        <dbReference type="EMBL" id="RDC63153.1"/>
    </source>
</evidence>
<accession>A0A369QE01</accession>
<dbReference type="GO" id="GO:0009279">
    <property type="term" value="C:cell outer membrane"/>
    <property type="evidence" value="ECO:0007669"/>
    <property type="project" value="UniProtKB-SubCell"/>
</dbReference>
<name>A0A369QE01_9BACT</name>
<proteinExistence type="inferred from homology"/>
<comment type="caution">
    <text evidence="8">The sequence shown here is derived from an EMBL/GenBank/DDBJ whole genome shotgun (WGS) entry which is preliminary data.</text>
</comment>
<sequence>MILSLLRYNIETNLVGLILNLHPKYRLRMVDQSKKILLAAMLCAGLLAYSPAQAQTQDQNKPQKTTWTLQECVEYGLQNNLLLKQSGLNRELAFINAKQARNNVLPSVNASTSYSFNSGLNNDPTTGVLVNSNTRTNNIQLNANVPIFNGFQLHNSIKQTYLNYQASLSDLEKTQNDVLLNIVSQYLEIILSDELLEAAKLQLASSKDQAARTQKLFQAGSVAENNVFEINSQIATDEVSIINAQNRRDIAAVNLMQLLDLQNLPDFKVVKPDIKDPDEDVIAFDADNVFDVAQQRMPEIKAADLRAKSALVGIRVSQGALMPQLSLGANFNTAHFNLLTDRVVDPGPEVTTIQTIGYVDGGEKYPVKTAITRRQPVTEDYTYFTQLQDNRGIGVFLNLSIPVFNGFSARNGVLRSKINHKNAVLNTEITRNQLRQTIQQSYADAVAAQKRFSAMKKQLESFQLTFRNAEIRFNNGVLNSTDYNVARNNFTRAQLDLIQAKYEYTFRLKVLDFYQGKKITF</sequence>
<evidence type="ECO:0000256" key="2">
    <source>
        <dbReference type="ARBA" id="ARBA00007613"/>
    </source>
</evidence>
<evidence type="ECO:0000256" key="6">
    <source>
        <dbReference type="ARBA" id="ARBA00023136"/>
    </source>
</evidence>
<dbReference type="PANTHER" id="PTHR30026:SF20">
    <property type="entry name" value="OUTER MEMBRANE PROTEIN TOLC"/>
    <property type="match status" value="1"/>
</dbReference>
<evidence type="ECO:0008006" key="10">
    <source>
        <dbReference type="Google" id="ProtNLM"/>
    </source>
</evidence>
<gene>
    <name evidence="8" type="ORF">AHMF7616_01754</name>
</gene>
<reference evidence="8 9" key="1">
    <citation type="submission" date="2018-04" db="EMBL/GenBank/DDBJ databases">
        <title>Adhaeribacter sp. HMF7616 genome sequencing and assembly.</title>
        <authorList>
            <person name="Kang H."/>
            <person name="Kang J."/>
            <person name="Cha I."/>
            <person name="Kim H."/>
            <person name="Joh K."/>
        </authorList>
    </citation>
    <scope>NUCLEOTIDE SEQUENCE [LARGE SCALE GENOMIC DNA]</scope>
    <source>
        <strain evidence="8 9">HMF7616</strain>
    </source>
</reference>
<keyword evidence="4" id="KW-1134">Transmembrane beta strand</keyword>
<evidence type="ECO:0000256" key="3">
    <source>
        <dbReference type="ARBA" id="ARBA00022448"/>
    </source>
</evidence>
<evidence type="ECO:0000256" key="4">
    <source>
        <dbReference type="ARBA" id="ARBA00022452"/>
    </source>
</evidence>
<dbReference type="EMBL" id="QASA01000001">
    <property type="protein sequence ID" value="RDC63153.1"/>
    <property type="molecule type" value="Genomic_DNA"/>
</dbReference>
<keyword evidence="7" id="KW-0998">Cell outer membrane</keyword>
<dbReference type="GO" id="GO:1990281">
    <property type="term" value="C:efflux pump complex"/>
    <property type="evidence" value="ECO:0007669"/>
    <property type="project" value="TreeGrafter"/>
</dbReference>
<dbReference type="Pfam" id="PF02321">
    <property type="entry name" value="OEP"/>
    <property type="match status" value="2"/>
</dbReference>
<comment type="similarity">
    <text evidence="2">Belongs to the outer membrane factor (OMF) (TC 1.B.17) family.</text>
</comment>